<evidence type="ECO:0000313" key="3">
    <source>
        <dbReference type="Proteomes" id="UP001388673"/>
    </source>
</evidence>
<accession>A0AAW0Z2H2</accession>
<reference evidence="2 3" key="1">
    <citation type="journal article" date="2024" name="bioRxiv">
        <title>Comparative genomics of Cryptococcus and Kwoniella reveals pathogenesis evolution and contrasting karyotype dynamics via intercentromeric recombination or chromosome fusion.</title>
        <authorList>
            <person name="Coelho M.A."/>
            <person name="David-Palma M."/>
            <person name="Shea T."/>
            <person name="Bowers K."/>
            <person name="McGinley-Smith S."/>
            <person name="Mohammad A.W."/>
            <person name="Gnirke A."/>
            <person name="Yurkov A.M."/>
            <person name="Nowrousian M."/>
            <person name="Sun S."/>
            <person name="Cuomo C.A."/>
            <person name="Heitman J."/>
        </authorList>
    </citation>
    <scope>NUCLEOTIDE SEQUENCE [LARGE SCALE GENOMIC DNA]</scope>
    <source>
        <strain evidence="2 3">CBS 13917</strain>
    </source>
</reference>
<dbReference type="RefSeq" id="XP_066804608.1">
    <property type="nucleotide sequence ID" value="XM_066944685.1"/>
</dbReference>
<keyword evidence="3" id="KW-1185">Reference proteome</keyword>
<comment type="caution">
    <text evidence="2">The sequence shown here is derived from an EMBL/GenBank/DDBJ whole genome shotgun (WGS) entry which is preliminary data.</text>
</comment>
<gene>
    <name evidence="2" type="ORF">IAR55_001559</name>
</gene>
<dbReference type="EMBL" id="JBCAWK010000003">
    <property type="protein sequence ID" value="KAK8864312.1"/>
    <property type="molecule type" value="Genomic_DNA"/>
</dbReference>
<feature type="signal peptide" evidence="1">
    <location>
        <begin position="1"/>
        <end position="16"/>
    </location>
</feature>
<sequence length="125" mass="13274">MRSFAVLAAVVPAAMALPTMAGLSISGPDTLSSCSKSTYTWTLTYPPYTLSTYDYSHSTGTPSLLDEPVVIPSHASATWILDVQPGRNISVMVVDAKGNSAETYPRVVGVGKVDCLAQTWVPLPR</sequence>
<organism evidence="2 3">
    <name type="scientific">Kwoniella newhampshirensis</name>
    <dbReference type="NCBI Taxonomy" id="1651941"/>
    <lineage>
        <taxon>Eukaryota</taxon>
        <taxon>Fungi</taxon>
        <taxon>Dikarya</taxon>
        <taxon>Basidiomycota</taxon>
        <taxon>Agaricomycotina</taxon>
        <taxon>Tremellomycetes</taxon>
        <taxon>Tremellales</taxon>
        <taxon>Cryptococcaceae</taxon>
        <taxon>Kwoniella</taxon>
    </lineage>
</organism>
<protein>
    <submittedName>
        <fullName evidence="2">Uncharacterized protein</fullName>
    </submittedName>
</protein>
<name>A0AAW0Z2H2_9TREE</name>
<proteinExistence type="predicted"/>
<feature type="chain" id="PRO_5043777184" evidence="1">
    <location>
        <begin position="17"/>
        <end position="125"/>
    </location>
</feature>
<dbReference type="GeneID" id="92178818"/>
<dbReference type="KEGG" id="kne:92178818"/>
<dbReference type="AlphaFoldDB" id="A0AAW0Z2H2"/>
<keyword evidence="1" id="KW-0732">Signal</keyword>
<evidence type="ECO:0000256" key="1">
    <source>
        <dbReference type="SAM" id="SignalP"/>
    </source>
</evidence>
<evidence type="ECO:0000313" key="2">
    <source>
        <dbReference type="EMBL" id="KAK8864312.1"/>
    </source>
</evidence>
<dbReference type="Proteomes" id="UP001388673">
    <property type="component" value="Unassembled WGS sequence"/>
</dbReference>